<dbReference type="Gene3D" id="3.40.50.1110">
    <property type="entry name" value="SGNH hydrolase"/>
    <property type="match status" value="1"/>
</dbReference>
<feature type="domain" description="Rhodopsin" evidence="8">
    <location>
        <begin position="34"/>
        <end position="278"/>
    </location>
</feature>
<dbReference type="PANTHER" id="PTHR33048">
    <property type="entry name" value="PTH11-LIKE INTEGRAL MEMBRANE PROTEIN (AFU_ORTHOLOGUE AFUA_5G11245)"/>
    <property type="match status" value="1"/>
</dbReference>
<evidence type="ECO:0000256" key="2">
    <source>
        <dbReference type="ARBA" id="ARBA00022692"/>
    </source>
</evidence>
<feature type="compositionally biased region" description="Polar residues" evidence="6">
    <location>
        <begin position="786"/>
        <end position="796"/>
    </location>
</feature>
<evidence type="ECO:0000313" key="9">
    <source>
        <dbReference type="EMBL" id="KAJ4393741.1"/>
    </source>
</evidence>
<protein>
    <recommendedName>
        <fullName evidence="8">Rhodopsin domain-containing protein</fullName>
    </recommendedName>
</protein>
<feature type="transmembrane region" description="Helical" evidence="7">
    <location>
        <begin position="20"/>
        <end position="38"/>
    </location>
</feature>
<feature type="region of interest" description="Disordered" evidence="6">
    <location>
        <begin position="775"/>
        <end position="796"/>
    </location>
</feature>
<keyword evidence="2 7" id="KW-0812">Transmembrane</keyword>
<dbReference type="InterPro" id="IPR036514">
    <property type="entry name" value="SGNH_hydro_sf"/>
</dbReference>
<dbReference type="EMBL" id="JAPEVB010000002">
    <property type="protein sequence ID" value="KAJ4393741.1"/>
    <property type="molecule type" value="Genomic_DNA"/>
</dbReference>
<dbReference type="AlphaFoldDB" id="A0A9W8YXJ5"/>
<feature type="transmembrane region" description="Helical" evidence="7">
    <location>
        <begin position="107"/>
        <end position="129"/>
    </location>
</feature>
<comment type="caution">
    <text evidence="9">The sequence shown here is derived from an EMBL/GenBank/DDBJ whole genome shotgun (WGS) entry which is preliminary data.</text>
</comment>
<name>A0A9W8YXJ5_9PEZI</name>
<feature type="region of interest" description="Disordered" evidence="6">
    <location>
        <begin position="815"/>
        <end position="857"/>
    </location>
</feature>
<proteinExistence type="inferred from homology"/>
<evidence type="ECO:0000256" key="7">
    <source>
        <dbReference type="SAM" id="Phobius"/>
    </source>
</evidence>
<feature type="transmembrane region" description="Helical" evidence="7">
    <location>
        <begin position="226"/>
        <end position="248"/>
    </location>
</feature>
<keyword evidence="10" id="KW-1185">Reference proteome</keyword>
<dbReference type="OrthoDB" id="5329176at2759"/>
<evidence type="ECO:0000256" key="1">
    <source>
        <dbReference type="ARBA" id="ARBA00004141"/>
    </source>
</evidence>
<keyword evidence="4 7" id="KW-0472">Membrane</keyword>
<feature type="compositionally biased region" description="Polar residues" evidence="6">
    <location>
        <begin position="593"/>
        <end position="604"/>
    </location>
</feature>
<dbReference type="InterPro" id="IPR049326">
    <property type="entry name" value="Rhodopsin_dom_fungi"/>
</dbReference>
<comment type="similarity">
    <text evidence="5">Belongs to the SAT4 family.</text>
</comment>
<dbReference type="SUPFAM" id="SSF52266">
    <property type="entry name" value="SGNH hydrolase"/>
    <property type="match status" value="1"/>
</dbReference>
<feature type="compositionally biased region" description="Polar residues" evidence="6">
    <location>
        <begin position="357"/>
        <end position="368"/>
    </location>
</feature>
<dbReference type="Pfam" id="PF20684">
    <property type="entry name" value="Fung_rhodopsin"/>
    <property type="match status" value="1"/>
</dbReference>
<evidence type="ECO:0000256" key="3">
    <source>
        <dbReference type="ARBA" id="ARBA00022989"/>
    </source>
</evidence>
<comment type="subcellular location">
    <subcellularLocation>
        <location evidence="1">Membrane</location>
        <topology evidence="1">Multi-pass membrane protein</topology>
    </subcellularLocation>
</comment>
<dbReference type="PANTHER" id="PTHR33048:SF47">
    <property type="entry name" value="INTEGRAL MEMBRANE PROTEIN-RELATED"/>
    <property type="match status" value="1"/>
</dbReference>
<accession>A0A9W8YXJ5</accession>
<evidence type="ECO:0000256" key="5">
    <source>
        <dbReference type="ARBA" id="ARBA00038359"/>
    </source>
</evidence>
<feature type="transmembrane region" description="Helical" evidence="7">
    <location>
        <begin position="192"/>
        <end position="214"/>
    </location>
</feature>
<dbReference type="Proteomes" id="UP001140453">
    <property type="component" value="Unassembled WGS sequence"/>
</dbReference>
<dbReference type="GO" id="GO:0016020">
    <property type="term" value="C:membrane"/>
    <property type="evidence" value="ECO:0007669"/>
    <property type="project" value="UniProtKB-SubCell"/>
</dbReference>
<evidence type="ECO:0000256" key="6">
    <source>
        <dbReference type="SAM" id="MobiDB-lite"/>
    </source>
</evidence>
<evidence type="ECO:0000256" key="4">
    <source>
        <dbReference type="ARBA" id="ARBA00023136"/>
    </source>
</evidence>
<sequence>MANNEEATGTQLTEVTFDGINWLFFSLSLIALGVRLYIRVTAFRKLIVEDYLMLATLCMLIADEALGQRFSATIYYFMGVTKGTTTLTGLDQLAAFLAEASAMLKGLGSAIVFFMIALYVVKANFMFFFRRLGSRAMPRFYTVWWIAFTVVIACGIVSLLLGIPTFRCLFNGISYTLNNCESAADQQVYFTYFRVTVALDIITDALIIAFPIWILWGVRISLHKKLALSGIFSLVGLTIVATILRGALLSSVFEESATGRTINIPWIWFWFHIELCICVGFDQDGVTLVDEEREMPDLNRDVEAAHNIREEPSAGRQEHAVGFQGEEPMREPSIDSLLIIEDRTSAEADRIDRRRSTLTGGHESSASSQRRRISVDSLHQEHSSEMEVRTQVFGDSLLERMTTTGQSPSLQPWPSEQMLPMKQLKQMNSSRGLEARKILHRISAVFNAGCGGDKIENILYRLLGDREPSSDEEASNEGNQQRLHGLVDTLSKRQTQVKLWVIHAGTNNLHKVKGLSDASILAMEVLLRTLLRISAPETHILVTGLFYRLDIRTELVDQANAKLKDLVEELALQMLPTPTSPLDTEKRRDSVISQAVSGSGNSVYDTPKQTDEVDDTSSEKPFGSDFTAATMKPVDYREVNARENAERSRLEASISRLDFQPEWKGPPKQLDHFDERRTRNKYMNLQIPHDPEAPRISFLSMPADFNMEQHLDDHVHLNLRGYQLLQSEGHADKLTNQGFKRQEAAVGSVSPDGDFSVVQSRASKVRGKLENLVGIRHGDMEDDPATESQLTFNPTKSMSVTRSLFKKVQRRLKGRRSVEIEKTDNEGQTEPSEKSKGKRRESEPKSDNDSILDEHDCDSDEWDWDVTLFLPVDEDEVVEDPQEQGGLVAELNRMKSNHWPQSERPSDNGQNEDDIMIDDRNVMEFLDALHRTERKHTAQADRDSAFLEYVDNTLQDVENESPIDDLREIEAHLPKVDQMQSKAQDIKWLKRHSKMGIDADSYKFINICGPPTPPEDLHV</sequence>
<organism evidence="9 10">
    <name type="scientific">Gnomoniopsis smithogilvyi</name>
    <dbReference type="NCBI Taxonomy" id="1191159"/>
    <lineage>
        <taxon>Eukaryota</taxon>
        <taxon>Fungi</taxon>
        <taxon>Dikarya</taxon>
        <taxon>Ascomycota</taxon>
        <taxon>Pezizomycotina</taxon>
        <taxon>Sordariomycetes</taxon>
        <taxon>Sordariomycetidae</taxon>
        <taxon>Diaporthales</taxon>
        <taxon>Gnomoniaceae</taxon>
        <taxon>Gnomoniopsis</taxon>
    </lineage>
</organism>
<feature type="region of interest" description="Disordered" evidence="6">
    <location>
        <begin position="350"/>
        <end position="386"/>
    </location>
</feature>
<dbReference type="InterPro" id="IPR052337">
    <property type="entry name" value="SAT4-like"/>
</dbReference>
<feature type="transmembrane region" description="Helical" evidence="7">
    <location>
        <begin position="141"/>
        <end position="163"/>
    </location>
</feature>
<feature type="compositionally biased region" description="Basic and acidic residues" evidence="6">
    <location>
        <begin position="816"/>
        <end position="854"/>
    </location>
</feature>
<keyword evidence="3 7" id="KW-1133">Transmembrane helix</keyword>
<feature type="region of interest" description="Disordered" evidence="6">
    <location>
        <begin position="593"/>
        <end position="626"/>
    </location>
</feature>
<evidence type="ECO:0000259" key="8">
    <source>
        <dbReference type="Pfam" id="PF20684"/>
    </source>
</evidence>
<gene>
    <name evidence="9" type="ORF">N0V93_002956</name>
</gene>
<evidence type="ECO:0000313" key="10">
    <source>
        <dbReference type="Proteomes" id="UP001140453"/>
    </source>
</evidence>
<reference evidence="9" key="1">
    <citation type="submission" date="2022-10" db="EMBL/GenBank/DDBJ databases">
        <title>Tapping the CABI collections for fungal endophytes: first genome assemblies for Collariella, Neodidymelliopsis, Ascochyta clinopodiicola, Didymella pomorum, Didymosphaeria variabile, Neocosmospora piperis and Neocucurbitaria cava.</title>
        <authorList>
            <person name="Hill R."/>
        </authorList>
    </citation>
    <scope>NUCLEOTIDE SEQUENCE</scope>
    <source>
        <strain evidence="9">IMI 355082</strain>
    </source>
</reference>